<keyword evidence="4" id="KW-1185">Reference proteome</keyword>
<dbReference type="AlphaFoldDB" id="A0A4U1IRW3"/>
<protein>
    <submittedName>
        <fullName evidence="3">Uncharacterized protein</fullName>
    </submittedName>
</protein>
<reference evidence="3 4" key="1">
    <citation type="submission" date="2019-04" db="EMBL/GenBank/DDBJ databases">
        <authorList>
            <person name="Li Y."/>
            <person name="Wang J."/>
        </authorList>
    </citation>
    <scope>NUCLEOTIDE SEQUENCE [LARGE SCALE GENOMIC DNA]</scope>
    <source>
        <strain evidence="3 4">DSM 14668</strain>
    </source>
</reference>
<name>A0A4U1IRW3_9BACT</name>
<evidence type="ECO:0000256" key="2">
    <source>
        <dbReference type="SAM" id="Phobius"/>
    </source>
</evidence>
<feature type="region of interest" description="Disordered" evidence="1">
    <location>
        <begin position="239"/>
        <end position="298"/>
    </location>
</feature>
<feature type="transmembrane region" description="Helical" evidence="2">
    <location>
        <begin position="90"/>
        <end position="111"/>
    </location>
</feature>
<feature type="transmembrane region" description="Helical" evidence="2">
    <location>
        <begin position="61"/>
        <end position="84"/>
    </location>
</feature>
<dbReference type="Proteomes" id="UP000309215">
    <property type="component" value="Unassembled WGS sequence"/>
</dbReference>
<sequence>MTGVRRAGTPQSPFREPPKLELGPLSVGLHQAASRAMKRLPSGGRLVRQGPTRRIAHTQGALGCTGLVLAASAAFIAITTGWLPQSHAEVAMVMVTVIVAGACLAAVLLALDRARPLPTCEAEPVGHAARLVAQRLARLATCATEDAARFGPRRIDALRRALAAAADPALATWIPDDVRGRAELLLARAIVAHARPGWTRDAAVRAEVRGLLVRATTHLDEPAVAAADLVRLDAAPLPPADAAAGAHDREPLRRRSRQRFASEPGAAADEAAAEEEAQHEEMQPRARRRRERRADVIP</sequence>
<proteinExistence type="predicted"/>
<evidence type="ECO:0000313" key="4">
    <source>
        <dbReference type="Proteomes" id="UP000309215"/>
    </source>
</evidence>
<accession>A0A4U1IRW3</accession>
<gene>
    <name evidence="3" type="ORF">E8A74_44845</name>
</gene>
<feature type="compositionally biased region" description="Low complexity" evidence="1">
    <location>
        <begin position="261"/>
        <end position="270"/>
    </location>
</feature>
<dbReference type="RefSeq" id="WP_136935308.1">
    <property type="nucleotide sequence ID" value="NZ_SSMQ01000084.1"/>
</dbReference>
<keyword evidence="2" id="KW-0472">Membrane</keyword>
<organism evidence="3 4">
    <name type="scientific">Polyangium fumosum</name>
    <dbReference type="NCBI Taxonomy" id="889272"/>
    <lineage>
        <taxon>Bacteria</taxon>
        <taxon>Pseudomonadati</taxon>
        <taxon>Myxococcota</taxon>
        <taxon>Polyangia</taxon>
        <taxon>Polyangiales</taxon>
        <taxon>Polyangiaceae</taxon>
        <taxon>Polyangium</taxon>
    </lineage>
</organism>
<comment type="caution">
    <text evidence="3">The sequence shown here is derived from an EMBL/GenBank/DDBJ whole genome shotgun (WGS) entry which is preliminary data.</text>
</comment>
<dbReference type="EMBL" id="SSMQ01000084">
    <property type="protein sequence ID" value="TKC97036.1"/>
    <property type="molecule type" value="Genomic_DNA"/>
</dbReference>
<evidence type="ECO:0000256" key="1">
    <source>
        <dbReference type="SAM" id="MobiDB-lite"/>
    </source>
</evidence>
<evidence type="ECO:0000313" key="3">
    <source>
        <dbReference type="EMBL" id="TKC97036.1"/>
    </source>
</evidence>
<dbReference type="OrthoDB" id="5510013at2"/>
<keyword evidence="2" id="KW-0812">Transmembrane</keyword>
<keyword evidence="2" id="KW-1133">Transmembrane helix</keyword>